<accession>Q6NJQ5</accession>
<evidence type="ECO:0000313" key="2">
    <source>
        <dbReference type="Proteomes" id="UP000002198"/>
    </source>
</evidence>
<dbReference type="AlphaFoldDB" id="Q6NJQ5"/>
<organism evidence="1 2">
    <name type="scientific">Corynebacterium diphtheriae (strain ATCC 700971 / NCTC 13129 / Biotype gravis)</name>
    <dbReference type="NCBI Taxonomy" id="257309"/>
    <lineage>
        <taxon>Bacteria</taxon>
        <taxon>Bacillati</taxon>
        <taxon>Actinomycetota</taxon>
        <taxon>Actinomycetes</taxon>
        <taxon>Mycobacteriales</taxon>
        <taxon>Corynebacteriaceae</taxon>
        <taxon>Corynebacterium</taxon>
    </lineage>
</organism>
<dbReference type="KEGG" id="cdi:DIP0338"/>
<evidence type="ECO:0000313" key="1">
    <source>
        <dbReference type="EMBL" id="CAE48846.1"/>
    </source>
</evidence>
<sequence>MWDVWIASKQGRTESTKAGYIAAWKHIQPVFGNTACWKIE</sequence>
<dbReference type="EMBL" id="BX248354">
    <property type="protein sequence ID" value="CAE48846.1"/>
    <property type="molecule type" value="Genomic_DNA"/>
</dbReference>
<reference evidence="1 2" key="1">
    <citation type="journal article" date="2003" name="Nucleic Acids Res.">
        <title>The complete genome sequence and analysis of Corynebacterium diphtheriae NCTC13129.</title>
        <authorList>
            <person name="Cerdeno-Tarraga A.M."/>
            <person name="Efstratiou A."/>
            <person name="Dover L.G."/>
            <person name="Holden M.T.G."/>
            <person name="Pallen M."/>
            <person name="Bentley S.D."/>
            <person name="Besra G.S."/>
            <person name="Churcher C."/>
            <person name="James K.D."/>
            <person name="De Zoysa A."/>
            <person name="Chillingworth T."/>
            <person name="Cronin A."/>
            <person name="Dowd L."/>
            <person name="Feltwell T."/>
            <person name="Hamlin N."/>
            <person name="Holroyd S."/>
            <person name="Jagels K."/>
            <person name="Moule S."/>
            <person name="Quail M.A."/>
            <person name="Rabbinowitsch E."/>
            <person name="Rutherford K."/>
            <person name="Thomson N.R."/>
            <person name="Unwin L."/>
            <person name="Whitehead S."/>
            <person name="Barrell B.G.Parkhill.J."/>
        </authorList>
    </citation>
    <scope>NUCLEOTIDE SEQUENCE [LARGE SCALE GENOMIC DNA]</scope>
    <source>
        <strain evidence="2">ATCC 700971 / NCTC 13129 / Biotype gravis</strain>
    </source>
</reference>
<gene>
    <name evidence="1" type="ordered locus">DIP0338</name>
</gene>
<dbReference type="Proteomes" id="UP000002198">
    <property type="component" value="Chromosome"/>
</dbReference>
<protein>
    <recommendedName>
        <fullName evidence="3">Integrase</fullName>
    </recommendedName>
</protein>
<name>Q6NJQ5_CORDI</name>
<dbReference type="STRING" id="257309.DIP0338"/>
<evidence type="ECO:0008006" key="3">
    <source>
        <dbReference type="Google" id="ProtNLM"/>
    </source>
</evidence>
<keyword evidence="2" id="KW-1185">Reference proteome</keyword>
<dbReference type="HOGENOM" id="CLU_3288115_0_0_11"/>
<proteinExistence type="predicted"/>